<dbReference type="PROSITE" id="PS51194">
    <property type="entry name" value="HELICASE_CTER"/>
    <property type="match status" value="1"/>
</dbReference>
<proteinExistence type="inferred from homology"/>
<comment type="similarity">
    <text evidence="2">Belongs to the DEAD box helicase family. DEAH subfamily.</text>
</comment>
<dbReference type="Gene3D" id="1.20.120.1080">
    <property type="match status" value="1"/>
</dbReference>
<dbReference type="GeneID" id="17290316"/>
<evidence type="ECO:0000256" key="9">
    <source>
        <dbReference type="ARBA" id="ARBA00022840"/>
    </source>
</evidence>
<name>L1IBV9_GUITC</name>
<keyword evidence="10" id="KW-0648">Protein biosynthesis</keyword>
<dbReference type="PANTHER" id="PTHR18934:SF145">
    <property type="entry name" value="ATP-DEPENDENT RNA HELICASE DHX57-RELATED"/>
    <property type="match status" value="1"/>
</dbReference>
<accession>L1IBV9</accession>
<evidence type="ECO:0000259" key="13">
    <source>
        <dbReference type="PROSITE" id="PS51192"/>
    </source>
</evidence>
<dbReference type="InterPro" id="IPR027417">
    <property type="entry name" value="P-loop_NTPase"/>
</dbReference>
<dbReference type="SUPFAM" id="SSF52540">
    <property type="entry name" value="P-loop containing nucleoside triphosphate hydrolases"/>
    <property type="match status" value="1"/>
</dbReference>
<dbReference type="Pfam" id="PF00270">
    <property type="entry name" value="DEAD"/>
    <property type="match status" value="1"/>
</dbReference>
<dbReference type="EC" id="3.6.4.13" evidence="3"/>
<dbReference type="InterPro" id="IPR011545">
    <property type="entry name" value="DEAD/DEAH_box_helicase_dom"/>
</dbReference>
<evidence type="ECO:0000313" key="17">
    <source>
        <dbReference type="Proteomes" id="UP000011087"/>
    </source>
</evidence>
<dbReference type="SMART" id="SM00490">
    <property type="entry name" value="HELICc"/>
    <property type="match status" value="1"/>
</dbReference>
<evidence type="ECO:0000313" key="16">
    <source>
        <dbReference type="EnsemblProtists" id="EKX33582"/>
    </source>
</evidence>
<evidence type="ECO:0000256" key="1">
    <source>
        <dbReference type="ARBA" id="ARBA00004229"/>
    </source>
</evidence>
<reference evidence="16" key="3">
    <citation type="submission" date="2016-03" db="UniProtKB">
        <authorList>
            <consortium name="EnsemblProtists"/>
        </authorList>
    </citation>
    <scope>IDENTIFICATION</scope>
</reference>
<keyword evidence="5" id="KW-0396">Initiation factor</keyword>
<dbReference type="GO" id="GO:0003724">
    <property type="term" value="F:RNA helicase activity"/>
    <property type="evidence" value="ECO:0007669"/>
    <property type="project" value="UniProtKB-EC"/>
</dbReference>
<dbReference type="InterPro" id="IPR048333">
    <property type="entry name" value="HA2_WH"/>
</dbReference>
<sequence>MRSSPEWQRLWEGRKLLPIYSKQEEMLSAIRSNTVTIIVGETGCGKSTQVPQMILDEFLSQRRGEGCRIICTQPRRVAAIGVAERVAAERGETPGAGGALCAHQIRMESTRTEDTRILFCTTGILLRRLQDDPQLEGISHVIVDEAHERDVLCDFLLVILRGMVERRPDMRLVIMSATMDADRFSRYFFDAPVFTVPGRTFPVEDLFLEDVLELTGHRIVEGHPCAIVNRAAVRGMAKMTISTRGGNSAQVMEQWDEDELDGLGPTNDAESTRLSLRRVDEEKINYDLICDVLLLLRKSLDDEKASPGGVLIFLPGIGEIMQLYDQLMASSVFSDRKKFVVHAAHSSLPPEEQRRIFVKPPPHVQKIVIATNIAETSITIDDIAYVIDTGRVKETRYNERAKMRLLVETWIDRASMRQRAGRAGRVQAGKCFHLYTRVRSASYFDEHKTPEMRRVPLEELCLQILSMGHRDVASFLGSALDPPSETAVKVAMQTLSDVQAVDEEGGLTALGQHLSRLPVDPHIGKLLIMGCIFSCLNPILTIAACCSYKMPFLTSIERRGLVDDARKKLAGQHPVSDLLVASAAYDMWVEASRGEKGKQQQVCRQYSMSQATLIQIRDLRSQFKDLLRSIGFINKVGDVDEDKASNANSRSKPILCSIIFAGLYPNLVQVQEGDRGGGSNRDILLRGPDGSKGLVLHRSSVMNGQGQACARGALVTYHQKMATSRPYVMDATIVHGNAALLFGGKLVLDHIQGVVSLDGWLQLKVPARTAVIVKELRKELERVLTVKVRHPRMDLSKESSSLVQAVVLLLKDAVASSSS</sequence>
<gene>
    <name evidence="15" type="ORF">GUITHDRAFT_81252</name>
</gene>
<keyword evidence="7" id="KW-0378">Hydrolase</keyword>
<dbReference type="SMART" id="SM00487">
    <property type="entry name" value="DEXDc"/>
    <property type="match status" value="1"/>
</dbReference>
<protein>
    <recommendedName>
        <fullName evidence="3">RNA helicase</fullName>
        <ecNumber evidence="3">3.6.4.13</ecNumber>
    </recommendedName>
</protein>
<dbReference type="PROSITE" id="PS51192">
    <property type="entry name" value="HELICASE_ATP_BIND_1"/>
    <property type="match status" value="1"/>
</dbReference>
<evidence type="ECO:0000256" key="6">
    <source>
        <dbReference type="ARBA" id="ARBA00022741"/>
    </source>
</evidence>
<dbReference type="Gene3D" id="3.40.50.300">
    <property type="entry name" value="P-loop containing nucleotide triphosphate hydrolases"/>
    <property type="match status" value="2"/>
</dbReference>
<comment type="subcellular location">
    <subcellularLocation>
        <location evidence="1">Plastid</location>
        <location evidence="1">Chloroplast</location>
    </subcellularLocation>
</comment>
<dbReference type="Pfam" id="PF04408">
    <property type="entry name" value="WHD_HA2"/>
    <property type="match status" value="1"/>
</dbReference>
<dbReference type="Proteomes" id="UP000011087">
    <property type="component" value="Unassembled WGS sequence"/>
</dbReference>
<evidence type="ECO:0000256" key="10">
    <source>
        <dbReference type="ARBA" id="ARBA00022917"/>
    </source>
</evidence>
<dbReference type="FunFam" id="3.40.50.300:FF:000325">
    <property type="entry name" value="ATP-dependent RNA helicase DHX29"/>
    <property type="match status" value="1"/>
</dbReference>
<reference evidence="17" key="2">
    <citation type="submission" date="2012-11" db="EMBL/GenBank/DDBJ databases">
        <authorList>
            <person name="Kuo A."/>
            <person name="Curtis B.A."/>
            <person name="Tanifuji G."/>
            <person name="Burki F."/>
            <person name="Gruber A."/>
            <person name="Irimia M."/>
            <person name="Maruyama S."/>
            <person name="Arias M.C."/>
            <person name="Ball S.G."/>
            <person name="Gile G.H."/>
            <person name="Hirakawa Y."/>
            <person name="Hopkins J.F."/>
            <person name="Rensing S.A."/>
            <person name="Schmutz J."/>
            <person name="Symeonidi A."/>
            <person name="Elias M."/>
            <person name="Eveleigh R.J."/>
            <person name="Herman E.K."/>
            <person name="Klute M.J."/>
            <person name="Nakayama T."/>
            <person name="Obornik M."/>
            <person name="Reyes-Prieto A."/>
            <person name="Armbrust E.V."/>
            <person name="Aves S.J."/>
            <person name="Beiko R.G."/>
            <person name="Coutinho P."/>
            <person name="Dacks J.B."/>
            <person name="Durnford D.G."/>
            <person name="Fast N.M."/>
            <person name="Green B.R."/>
            <person name="Grisdale C."/>
            <person name="Hempe F."/>
            <person name="Henrissat B."/>
            <person name="Hoppner M.P."/>
            <person name="Ishida K.-I."/>
            <person name="Kim E."/>
            <person name="Koreny L."/>
            <person name="Kroth P.G."/>
            <person name="Liu Y."/>
            <person name="Malik S.-B."/>
            <person name="Maier U.G."/>
            <person name="McRose D."/>
            <person name="Mock T."/>
            <person name="Neilson J.A."/>
            <person name="Onodera N.T."/>
            <person name="Poole A.M."/>
            <person name="Pritham E.J."/>
            <person name="Richards T.A."/>
            <person name="Rocap G."/>
            <person name="Roy S.W."/>
            <person name="Sarai C."/>
            <person name="Schaack S."/>
            <person name="Shirato S."/>
            <person name="Slamovits C.H."/>
            <person name="Spencer D.F."/>
            <person name="Suzuki S."/>
            <person name="Worden A.Z."/>
            <person name="Zauner S."/>
            <person name="Barry K."/>
            <person name="Bell C."/>
            <person name="Bharti A.K."/>
            <person name="Crow J.A."/>
            <person name="Grimwood J."/>
            <person name="Kramer R."/>
            <person name="Lindquist E."/>
            <person name="Lucas S."/>
            <person name="Salamov A."/>
            <person name="McFadden G.I."/>
            <person name="Lane C.E."/>
            <person name="Keeling P.J."/>
            <person name="Gray M.W."/>
            <person name="Grigoriev I.V."/>
            <person name="Archibald J.M."/>
        </authorList>
    </citation>
    <scope>NUCLEOTIDE SEQUENCE</scope>
    <source>
        <strain evidence="17">CCMP2712</strain>
    </source>
</reference>
<dbReference type="InterPro" id="IPR014001">
    <property type="entry name" value="Helicase_ATP-bd"/>
</dbReference>
<dbReference type="OrthoDB" id="5600252at2759"/>
<evidence type="ECO:0000256" key="11">
    <source>
        <dbReference type="ARBA" id="ARBA00023054"/>
    </source>
</evidence>
<evidence type="ECO:0000256" key="4">
    <source>
        <dbReference type="ARBA" id="ARBA00022490"/>
    </source>
</evidence>
<evidence type="ECO:0000256" key="3">
    <source>
        <dbReference type="ARBA" id="ARBA00012552"/>
    </source>
</evidence>
<dbReference type="GO" id="GO:0003723">
    <property type="term" value="F:RNA binding"/>
    <property type="evidence" value="ECO:0007669"/>
    <property type="project" value="TreeGrafter"/>
</dbReference>
<dbReference type="InterPro" id="IPR002464">
    <property type="entry name" value="DNA/RNA_helicase_DEAH_CS"/>
</dbReference>
<evidence type="ECO:0000256" key="2">
    <source>
        <dbReference type="ARBA" id="ARBA00008792"/>
    </source>
</evidence>
<dbReference type="PANTHER" id="PTHR18934">
    <property type="entry name" value="ATP-DEPENDENT RNA HELICASE"/>
    <property type="match status" value="1"/>
</dbReference>
<dbReference type="GO" id="GO:0003743">
    <property type="term" value="F:translation initiation factor activity"/>
    <property type="evidence" value="ECO:0007669"/>
    <property type="project" value="UniProtKB-KW"/>
</dbReference>
<keyword evidence="4" id="KW-0963">Cytoplasm</keyword>
<organism evidence="15">
    <name type="scientific">Guillardia theta (strain CCMP2712)</name>
    <name type="common">Cryptophyte</name>
    <dbReference type="NCBI Taxonomy" id="905079"/>
    <lineage>
        <taxon>Eukaryota</taxon>
        <taxon>Cryptophyceae</taxon>
        <taxon>Pyrenomonadales</taxon>
        <taxon>Geminigeraceae</taxon>
        <taxon>Guillardia</taxon>
    </lineage>
</organism>
<dbReference type="InterPro" id="IPR007502">
    <property type="entry name" value="Helicase-assoc_dom"/>
</dbReference>
<keyword evidence="8" id="KW-0347">Helicase</keyword>
<reference evidence="15 17" key="1">
    <citation type="journal article" date="2012" name="Nature">
        <title>Algal genomes reveal evolutionary mosaicism and the fate of nucleomorphs.</title>
        <authorList>
            <consortium name="DOE Joint Genome Institute"/>
            <person name="Curtis B.A."/>
            <person name="Tanifuji G."/>
            <person name="Burki F."/>
            <person name="Gruber A."/>
            <person name="Irimia M."/>
            <person name="Maruyama S."/>
            <person name="Arias M.C."/>
            <person name="Ball S.G."/>
            <person name="Gile G.H."/>
            <person name="Hirakawa Y."/>
            <person name="Hopkins J.F."/>
            <person name="Kuo A."/>
            <person name="Rensing S.A."/>
            <person name="Schmutz J."/>
            <person name="Symeonidi A."/>
            <person name="Elias M."/>
            <person name="Eveleigh R.J."/>
            <person name="Herman E.K."/>
            <person name="Klute M.J."/>
            <person name="Nakayama T."/>
            <person name="Obornik M."/>
            <person name="Reyes-Prieto A."/>
            <person name="Armbrust E.V."/>
            <person name="Aves S.J."/>
            <person name="Beiko R.G."/>
            <person name="Coutinho P."/>
            <person name="Dacks J.B."/>
            <person name="Durnford D.G."/>
            <person name="Fast N.M."/>
            <person name="Green B.R."/>
            <person name="Grisdale C.J."/>
            <person name="Hempel F."/>
            <person name="Henrissat B."/>
            <person name="Hoppner M.P."/>
            <person name="Ishida K."/>
            <person name="Kim E."/>
            <person name="Koreny L."/>
            <person name="Kroth P.G."/>
            <person name="Liu Y."/>
            <person name="Malik S.B."/>
            <person name="Maier U.G."/>
            <person name="McRose D."/>
            <person name="Mock T."/>
            <person name="Neilson J.A."/>
            <person name="Onodera N.T."/>
            <person name="Poole A.M."/>
            <person name="Pritham E.J."/>
            <person name="Richards T.A."/>
            <person name="Rocap G."/>
            <person name="Roy S.W."/>
            <person name="Sarai C."/>
            <person name="Schaack S."/>
            <person name="Shirato S."/>
            <person name="Slamovits C.H."/>
            <person name="Spencer D.F."/>
            <person name="Suzuki S."/>
            <person name="Worden A.Z."/>
            <person name="Zauner S."/>
            <person name="Barry K."/>
            <person name="Bell C."/>
            <person name="Bharti A.K."/>
            <person name="Crow J.A."/>
            <person name="Grimwood J."/>
            <person name="Kramer R."/>
            <person name="Lindquist E."/>
            <person name="Lucas S."/>
            <person name="Salamov A."/>
            <person name="McFadden G.I."/>
            <person name="Lane C.E."/>
            <person name="Keeling P.J."/>
            <person name="Gray M.W."/>
            <person name="Grigoriev I.V."/>
            <person name="Archibald J.M."/>
        </authorList>
    </citation>
    <scope>NUCLEOTIDE SEQUENCE</scope>
    <source>
        <strain evidence="15 17">CCMP2712</strain>
    </source>
</reference>
<dbReference type="STRING" id="905079.L1IBV9"/>
<dbReference type="Pfam" id="PF26026">
    <property type="entry name" value="RNA_hel_CTD"/>
    <property type="match status" value="1"/>
</dbReference>
<dbReference type="PROSITE" id="PS00690">
    <property type="entry name" value="DEAH_ATP_HELICASE"/>
    <property type="match status" value="1"/>
</dbReference>
<dbReference type="GO" id="GO:0005524">
    <property type="term" value="F:ATP binding"/>
    <property type="evidence" value="ECO:0007669"/>
    <property type="project" value="UniProtKB-KW"/>
</dbReference>
<dbReference type="Pfam" id="PF07717">
    <property type="entry name" value="OB_NTP_bind"/>
    <property type="match status" value="1"/>
</dbReference>
<dbReference type="KEGG" id="gtt:GUITHDRAFT_81252"/>
<dbReference type="Pfam" id="PF21010">
    <property type="entry name" value="HA2_C"/>
    <property type="match status" value="1"/>
</dbReference>
<dbReference type="CDD" id="cd17917">
    <property type="entry name" value="DEXHc_RHA-like"/>
    <property type="match status" value="1"/>
</dbReference>
<dbReference type="InterPro" id="IPR001650">
    <property type="entry name" value="Helicase_C-like"/>
</dbReference>
<evidence type="ECO:0000313" key="15">
    <source>
        <dbReference type="EMBL" id="EKX33582.1"/>
    </source>
</evidence>
<evidence type="ECO:0000259" key="14">
    <source>
        <dbReference type="PROSITE" id="PS51194"/>
    </source>
</evidence>
<keyword evidence="11" id="KW-0175">Coiled coil</keyword>
<dbReference type="SMART" id="SM00847">
    <property type="entry name" value="HA2"/>
    <property type="match status" value="1"/>
</dbReference>
<keyword evidence="9" id="KW-0067">ATP-binding</keyword>
<feature type="domain" description="Helicase C-terminal" evidence="14">
    <location>
        <begin position="288"/>
        <end position="468"/>
    </location>
</feature>
<dbReference type="GO" id="GO:0009507">
    <property type="term" value="C:chloroplast"/>
    <property type="evidence" value="ECO:0007669"/>
    <property type="project" value="UniProtKB-SubCell"/>
</dbReference>
<dbReference type="PaxDb" id="55529-EKX33582"/>
<dbReference type="OMA" id="WLQSDKH"/>
<dbReference type="Pfam" id="PF00271">
    <property type="entry name" value="Helicase_C"/>
    <property type="match status" value="1"/>
</dbReference>
<dbReference type="EMBL" id="JH993136">
    <property type="protein sequence ID" value="EKX33582.1"/>
    <property type="molecule type" value="Genomic_DNA"/>
</dbReference>
<dbReference type="AlphaFoldDB" id="L1IBV9"/>
<evidence type="ECO:0000256" key="8">
    <source>
        <dbReference type="ARBA" id="ARBA00022806"/>
    </source>
</evidence>
<keyword evidence="6" id="KW-0547">Nucleotide-binding</keyword>
<evidence type="ECO:0000256" key="12">
    <source>
        <dbReference type="ARBA" id="ARBA00047984"/>
    </source>
</evidence>
<dbReference type="EnsemblProtists" id="EKX33582">
    <property type="protein sequence ID" value="EKX33582"/>
    <property type="gene ID" value="GUITHDRAFT_81252"/>
</dbReference>
<dbReference type="GO" id="GO:0016787">
    <property type="term" value="F:hydrolase activity"/>
    <property type="evidence" value="ECO:0007669"/>
    <property type="project" value="UniProtKB-KW"/>
</dbReference>
<dbReference type="eggNOG" id="KOG0920">
    <property type="taxonomic scope" value="Eukaryota"/>
</dbReference>
<evidence type="ECO:0000256" key="5">
    <source>
        <dbReference type="ARBA" id="ARBA00022540"/>
    </source>
</evidence>
<comment type="catalytic activity">
    <reaction evidence="12">
        <text>ATP + H2O = ADP + phosphate + H(+)</text>
        <dbReference type="Rhea" id="RHEA:13065"/>
        <dbReference type="ChEBI" id="CHEBI:15377"/>
        <dbReference type="ChEBI" id="CHEBI:15378"/>
        <dbReference type="ChEBI" id="CHEBI:30616"/>
        <dbReference type="ChEBI" id="CHEBI:43474"/>
        <dbReference type="ChEBI" id="CHEBI:456216"/>
        <dbReference type="EC" id="3.6.4.13"/>
    </reaction>
</comment>
<dbReference type="InterPro" id="IPR059023">
    <property type="entry name" value="RNA_hel_CTD"/>
</dbReference>
<dbReference type="RefSeq" id="XP_005820562.1">
    <property type="nucleotide sequence ID" value="XM_005820505.1"/>
</dbReference>
<evidence type="ECO:0000256" key="7">
    <source>
        <dbReference type="ARBA" id="ARBA00022801"/>
    </source>
</evidence>
<dbReference type="FunFam" id="3.40.50.300:FF:000500">
    <property type="entry name" value="ATP-dependent RNA helicase DHX29"/>
    <property type="match status" value="1"/>
</dbReference>
<dbReference type="CDD" id="cd18791">
    <property type="entry name" value="SF2_C_RHA"/>
    <property type="match status" value="1"/>
</dbReference>
<dbReference type="FunFam" id="1.20.120.1080:FF:000002">
    <property type="entry name" value="Putative ATP-dependent RNA helicase DHX36"/>
    <property type="match status" value="1"/>
</dbReference>
<feature type="domain" description="Helicase ATP-binding" evidence="13">
    <location>
        <begin position="27"/>
        <end position="197"/>
    </location>
</feature>
<dbReference type="InterPro" id="IPR011709">
    <property type="entry name" value="DEAD-box_helicase_OB_fold"/>
</dbReference>
<dbReference type="HOGENOM" id="CLU_001832_1_4_1"/>
<keyword evidence="17" id="KW-1185">Reference proteome</keyword>